<evidence type="ECO:0000313" key="3">
    <source>
        <dbReference type="Proteomes" id="UP000287033"/>
    </source>
</evidence>
<protein>
    <submittedName>
        <fullName evidence="2">Uncharacterized protein</fullName>
    </submittedName>
</protein>
<accession>A0A401RUA5</accession>
<dbReference type="EMBL" id="BEZZ01002390">
    <property type="protein sequence ID" value="GCC21691.1"/>
    <property type="molecule type" value="Genomic_DNA"/>
</dbReference>
<proteinExistence type="predicted"/>
<organism evidence="2 3">
    <name type="scientific">Chiloscyllium punctatum</name>
    <name type="common">Brownbanded bambooshark</name>
    <name type="synonym">Hemiscyllium punctatum</name>
    <dbReference type="NCBI Taxonomy" id="137246"/>
    <lineage>
        <taxon>Eukaryota</taxon>
        <taxon>Metazoa</taxon>
        <taxon>Chordata</taxon>
        <taxon>Craniata</taxon>
        <taxon>Vertebrata</taxon>
        <taxon>Chondrichthyes</taxon>
        <taxon>Elasmobranchii</taxon>
        <taxon>Galeomorphii</taxon>
        <taxon>Galeoidea</taxon>
        <taxon>Orectolobiformes</taxon>
        <taxon>Hemiscylliidae</taxon>
        <taxon>Chiloscyllium</taxon>
    </lineage>
</organism>
<evidence type="ECO:0000256" key="1">
    <source>
        <dbReference type="SAM" id="MobiDB-lite"/>
    </source>
</evidence>
<gene>
    <name evidence="2" type="ORF">chiPu_0020166</name>
</gene>
<comment type="caution">
    <text evidence="2">The sequence shown here is derived from an EMBL/GenBank/DDBJ whole genome shotgun (WGS) entry which is preliminary data.</text>
</comment>
<feature type="region of interest" description="Disordered" evidence="1">
    <location>
        <begin position="52"/>
        <end position="112"/>
    </location>
</feature>
<name>A0A401RUA5_CHIPU</name>
<sequence length="169" mass="18812">MHVRAIKYAAKNPRSLISPNRDILIKTLDYRLLISSWLNRNKAAVTLSLFPPPRPAPPPRRLEPAYFRPPRGAGGGLERRRRRDRRGRRKQKTKIPAGQRTSVGVGRGGAPPRVSIGDIKATRFVRTWLSSASKGGRRNIIHWAKSSDISLAGKASRQALTQVESVPVN</sequence>
<dbReference type="AlphaFoldDB" id="A0A401RUA5"/>
<keyword evidence="3" id="KW-1185">Reference proteome</keyword>
<dbReference type="Proteomes" id="UP000287033">
    <property type="component" value="Unassembled WGS sequence"/>
</dbReference>
<feature type="compositionally biased region" description="Basic residues" evidence="1">
    <location>
        <begin position="79"/>
        <end position="93"/>
    </location>
</feature>
<reference evidence="2 3" key="1">
    <citation type="journal article" date="2018" name="Nat. Ecol. Evol.">
        <title>Shark genomes provide insights into elasmobranch evolution and the origin of vertebrates.</title>
        <authorList>
            <person name="Hara Y"/>
            <person name="Yamaguchi K"/>
            <person name="Onimaru K"/>
            <person name="Kadota M"/>
            <person name="Koyanagi M"/>
            <person name="Keeley SD"/>
            <person name="Tatsumi K"/>
            <person name="Tanaka K"/>
            <person name="Motone F"/>
            <person name="Kageyama Y"/>
            <person name="Nozu R"/>
            <person name="Adachi N"/>
            <person name="Nishimura O"/>
            <person name="Nakagawa R"/>
            <person name="Tanegashima C"/>
            <person name="Kiyatake I"/>
            <person name="Matsumoto R"/>
            <person name="Murakumo K"/>
            <person name="Nishida K"/>
            <person name="Terakita A"/>
            <person name="Kuratani S"/>
            <person name="Sato K"/>
            <person name="Hyodo S Kuraku.S."/>
        </authorList>
    </citation>
    <scope>NUCLEOTIDE SEQUENCE [LARGE SCALE GENOMIC DNA]</scope>
</reference>
<evidence type="ECO:0000313" key="2">
    <source>
        <dbReference type="EMBL" id="GCC21691.1"/>
    </source>
</evidence>